<keyword evidence="3" id="KW-0732">Signal</keyword>
<feature type="chain" id="PRO_5046958058" evidence="3">
    <location>
        <begin position="40"/>
        <end position="872"/>
    </location>
</feature>
<proteinExistence type="predicted"/>
<evidence type="ECO:0000256" key="1">
    <source>
        <dbReference type="SAM" id="MobiDB-lite"/>
    </source>
</evidence>
<name>A0ABY4MX92_9MICO</name>
<evidence type="ECO:0000259" key="5">
    <source>
        <dbReference type="Pfam" id="PF20674"/>
    </source>
</evidence>
<feature type="signal peptide" evidence="3">
    <location>
        <begin position="1"/>
        <end position="39"/>
    </location>
</feature>
<dbReference type="Pfam" id="PF17802">
    <property type="entry name" value="SpaA"/>
    <property type="match status" value="1"/>
</dbReference>
<keyword evidence="2" id="KW-0812">Transmembrane</keyword>
<dbReference type="SUPFAM" id="SSF50969">
    <property type="entry name" value="YVTN repeat-like/Quinoprotein amine dehydrogenase"/>
    <property type="match status" value="1"/>
</dbReference>
<gene>
    <name evidence="6" type="ORF">M3M28_00845</name>
</gene>
<feature type="domain" description="SpaA-like prealbumin fold" evidence="4">
    <location>
        <begin position="724"/>
        <end position="813"/>
    </location>
</feature>
<dbReference type="Pfam" id="PF20674">
    <property type="entry name" value="SpaA_3"/>
    <property type="match status" value="1"/>
</dbReference>
<dbReference type="InterPro" id="IPR013783">
    <property type="entry name" value="Ig-like_fold"/>
</dbReference>
<feature type="domain" description="SpaA-like prealbumin fold" evidence="5">
    <location>
        <begin position="377"/>
        <end position="495"/>
    </location>
</feature>
<protein>
    <submittedName>
        <fullName evidence="6">Prealbumin-like fold domain-containing protein</fullName>
    </submittedName>
</protein>
<evidence type="ECO:0000259" key="4">
    <source>
        <dbReference type="Pfam" id="PF17802"/>
    </source>
</evidence>
<evidence type="ECO:0000313" key="6">
    <source>
        <dbReference type="EMBL" id="UQN15047.1"/>
    </source>
</evidence>
<feature type="transmembrane region" description="Helical" evidence="2">
    <location>
        <begin position="845"/>
        <end position="866"/>
    </location>
</feature>
<organism evidence="6">
    <name type="scientific">Gulosibacter sediminis</name>
    <dbReference type="NCBI Taxonomy" id="1729695"/>
    <lineage>
        <taxon>Bacteria</taxon>
        <taxon>Bacillati</taxon>
        <taxon>Actinomycetota</taxon>
        <taxon>Actinomycetes</taxon>
        <taxon>Micrococcales</taxon>
        <taxon>Microbacteriaceae</taxon>
        <taxon>Gulosibacter</taxon>
    </lineage>
</organism>
<dbReference type="EMBL" id="CP097160">
    <property type="protein sequence ID" value="UQN15047.1"/>
    <property type="molecule type" value="Genomic_DNA"/>
</dbReference>
<evidence type="ECO:0000256" key="2">
    <source>
        <dbReference type="SAM" id="Phobius"/>
    </source>
</evidence>
<feature type="region of interest" description="Disordered" evidence="1">
    <location>
        <begin position="40"/>
        <end position="83"/>
    </location>
</feature>
<evidence type="ECO:0000256" key="3">
    <source>
        <dbReference type="SAM" id="SignalP"/>
    </source>
</evidence>
<feature type="compositionally biased region" description="Low complexity" evidence="1">
    <location>
        <begin position="43"/>
        <end position="72"/>
    </location>
</feature>
<keyword evidence="2" id="KW-1133">Transmembrane helix</keyword>
<accession>A0ABY4MX92</accession>
<sequence length="872" mass="89180">MQQRRAMIRRGTATRGVRVALIAALLGGLVGMPATGAFAATGDEPTATPTASETADASTEATESTTAPTETAGAEDDAASTDATTESYNAVTPNAIISPMAVPTLQCGDGYFYSVRNDGTVRKINAETGTASTEGSWTGRSEVNGLGIGANGETMYAYQRSGNNVQNISTMLRWTAASGQWEAIPGSANSIGGSNGLVAGAVDLNTGLYVYGAYSTQSGTVYLNLYVYNPASNQHTYIGRANVGDTWGGNYSGYNGDFAFDSTGTLFAVRASQKNGNNIRMSIASISASQLAAAIANPPAQNAIPAATGTIHTISNAPSGVNGIAFLPDGTVMLGDGTTASKYNPSTGVKIPNTSTLTIAPSSNSSTDLASCASPATVTLLKDVAGRSDSSDQFNLTLRDSSQTGSVISTGTTSGSATGIQGVQVGPFPVQTGQVVAISESMASGSTSTLADYTSSYQCVDETGATLASGNASQGTVKIPNRGGAAVVCTITNKPLVAAIKVTKTVQDSHGENDALASGWAMTVNPTTGTLTPSATTQTTNSSGASNWKLRLGSTTATSTVTVTETQQDGYVFVSGQCVITSLDGSKSQPIVFDAESGTVPGVKAGDSVECGFVNKEQPTELTIIKAFELQYGAPAVENDWTFTAAPTSGATLNYTSGETKEVAAGTYAITELFRGGDASASGYELKSMTCEVDGTSTTITDGNVTVPENKAVTCTLVNTDKPGSVVWTKVDGNDNELGGSEWTLTGPDGTVTTITDCDADDASECTGPDRDPAPGRFSLQSLSWGTYTLVESAAPAGYLLDETEHTIVIGNGDGQQLDYDLGAITNDPRDGLEIPLTGGLGQDAFLFGGGGLLLIVGLVFGIRALRRRATS</sequence>
<dbReference type="InterPro" id="IPR041033">
    <property type="entry name" value="SpaA_PFL_dom_1"/>
</dbReference>
<keyword evidence="2" id="KW-0472">Membrane</keyword>
<reference evidence="6" key="1">
    <citation type="submission" date="2022-05" db="EMBL/GenBank/DDBJ databases">
        <title>Complete genome sequence of toluene-degrading Gulosibacter sediminis strain ACHW.36C.</title>
        <authorList>
            <person name="Wai A.C."/>
            <person name="Lai G.K."/>
            <person name="Griffin S.D."/>
            <person name="Leung F.C."/>
        </authorList>
    </citation>
    <scope>NUCLEOTIDE SEQUENCE [LARGE SCALE GENOMIC DNA]</scope>
    <source>
        <strain evidence="6">ACHW.36C</strain>
    </source>
</reference>
<dbReference type="InterPro" id="IPR011044">
    <property type="entry name" value="Quino_amine_DH_bsu"/>
</dbReference>
<dbReference type="InterPro" id="IPR048834">
    <property type="entry name" value="SpaA_pre-album"/>
</dbReference>
<dbReference type="Gene3D" id="2.60.40.10">
    <property type="entry name" value="Immunoglobulins"/>
    <property type="match status" value="1"/>
</dbReference>